<feature type="region of interest" description="Disordered" evidence="1">
    <location>
        <begin position="115"/>
        <end position="181"/>
    </location>
</feature>
<dbReference type="SMART" id="SM00775">
    <property type="entry name" value="LNS2"/>
    <property type="match status" value="1"/>
</dbReference>
<dbReference type="VEuPathDB" id="FungiDB:KRP23_5977"/>
<organism evidence="3 4">
    <name type="scientific">Phytophthora ramorum</name>
    <name type="common">Sudden oak death agent</name>
    <dbReference type="NCBI Taxonomy" id="164328"/>
    <lineage>
        <taxon>Eukaryota</taxon>
        <taxon>Sar</taxon>
        <taxon>Stramenopiles</taxon>
        <taxon>Oomycota</taxon>
        <taxon>Peronosporomycetes</taxon>
        <taxon>Peronosporales</taxon>
        <taxon>Peronosporaceae</taxon>
        <taxon>Phytophthora</taxon>
    </lineage>
</organism>
<dbReference type="InterPro" id="IPR031315">
    <property type="entry name" value="LNS2/PITP"/>
</dbReference>
<dbReference type="SUPFAM" id="SSF56784">
    <property type="entry name" value="HAD-like"/>
    <property type="match status" value="1"/>
</dbReference>
<feature type="domain" description="LNS2/PITP" evidence="2">
    <location>
        <begin position="303"/>
        <end position="465"/>
    </location>
</feature>
<dbReference type="Pfam" id="PF03457">
    <property type="entry name" value="HA"/>
    <property type="match status" value="1"/>
</dbReference>
<keyword evidence="4" id="KW-1185">Reference proteome</keyword>
<dbReference type="AlphaFoldDB" id="H3GJ00"/>
<dbReference type="Pfam" id="PF04571">
    <property type="entry name" value="Lipin_N"/>
    <property type="match status" value="1"/>
</dbReference>
<accession>H3GJ00</accession>
<dbReference type="InterPro" id="IPR036412">
    <property type="entry name" value="HAD-like_sf"/>
</dbReference>
<evidence type="ECO:0000313" key="4">
    <source>
        <dbReference type="Proteomes" id="UP000005238"/>
    </source>
</evidence>
<feature type="region of interest" description="Disordered" evidence="1">
    <location>
        <begin position="78"/>
        <end position="97"/>
    </location>
</feature>
<feature type="compositionally biased region" description="Low complexity" evidence="1">
    <location>
        <begin position="130"/>
        <end position="148"/>
    </location>
</feature>
<dbReference type="InterPro" id="IPR005114">
    <property type="entry name" value="Helicase_assoc"/>
</dbReference>
<dbReference type="InParanoid" id="H3GJ00"/>
<dbReference type="PANTHER" id="PTHR37066">
    <property type="entry name" value="HELICASE-ASSOCIATED"/>
    <property type="match status" value="1"/>
</dbReference>
<dbReference type="EMBL" id="DS566013">
    <property type="status" value="NOT_ANNOTATED_CDS"/>
    <property type="molecule type" value="Genomic_DNA"/>
</dbReference>
<dbReference type="Gene3D" id="3.40.50.1000">
    <property type="entry name" value="HAD superfamily/HAD-like"/>
    <property type="match status" value="1"/>
</dbReference>
<dbReference type="InterPro" id="IPR007651">
    <property type="entry name" value="Lipin_N"/>
</dbReference>
<dbReference type="STRING" id="164328.H3GJ00"/>
<feature type="compositionally biased region" description="Polar residues" evidence="1">
    <location>
        <begin position="161"/>
        <end position="179"/>
    </location>
</feature>
<evidence type="ECO:0000259" key="2">
    <source>
        <dbReference type="SMART" id="SM00775"/>
    </source>
</evidence>
<dbReference type="InterPro" id="IPR013209">
    <property type="entry name" value="LNS2"/>
</dbReference>
<dbReference type="EnsemblProtists" id="Phyra76085">
    <property type="protein sequence ID" value="Phyra76085"/>
    <property type="gene ID" value="Phyra76085"/>
</dbReference>
<dbReference type="HOGENOM" id="CLU_331650_0_0_1"/>
<reference evidence="4" key="1">
    <citation type="journal article" date="2006" name="Science">
        <title>Phytophthora genome sequences uncover evolutionary origins and mechanisms of pathogenesis.</title>
        <authorList>
            <person name="Tyler B.M."/>
            <person name="Tripathy S."/>
            <person name="Zhang X."/>
            <person name="Dehal P."/>
            <person name="Jiang R.H."/>
            <person name="Aerts A."/>
            <person name="Arredondo F.D."/>
            <person name="Baxter L."/>
            <person name="Bensasson D."/>
            <person name="Beynon J.L."/>
            <person name="Chapman J."/>
            <person name="Damasceno C.M."/>
            <person name="Dorrance A.E."/>
            <person name="Dou D."/>
            <person name="Dickerman A.W."/>
            <person name="Dubchak I.L."/>
            <person name="Garbelotto M."/>
            <person name="Gijzen M."/>
            <person name="Gordon S.G."/>
            <person name="Govers F."/>
            <person name="Grunwald N.J."/>
            <person name="Huang W."/>
            <person name="Ivors K.L."/>
            <person name="Jones R.W."/>
            <person name="Kamoun S."/>
            <person name="Krampis K."/>
            <person name="Lamour K.H."/>
            <person name="Lee M.K."/>
            <person name="McDonald W.H."/>
            <person name="Medina M."/>
            <person name="Meijer H.J."/>
            <person name="Nordberg E.K."/>
            <person name="Maclean D.J."/>
            <person name="Ospina-Giraldo M.D."/>
            <person name="Morris P.F."/>
            <person name="Phuntumart V."/>
            <person name="Putnam N.H."/>
            <person name="Rash S."/>
            <person name="Rose J.K."/>
            <person name="Sakihama Y."/>
            <person name="Salamov A.A."/>
            <person name="Savidor A."/>
            <person name="Scheuring C.F."/>
            <person name="Smith B.M."/>
            <person name="Sobral B.W."/>
            <person name="Terry A."/>
            <person name="Torto-Alalibo T.A."/>
            <person name="Win J."/>
            <person name="Xu Z."/>
            <person name="Zhang H."/>
            <person name="Grigoriev I.V."/>
            <person name="Rokhsar D.S."/>
            <person name="Boore J.L."/>
        </authorList>
    </citation>
    <scope>NUCLEOTIDE SEQUENCE [LARGE SCALE GENOMIC DNA]</scope>
    <source>
        <strain evidence="4">Pr102</strain>
    </source>
</reference>
<dbReference type="InterPro" id="IPR023214">
    <property type="entry name" value="HAD_sf"/>
</dbReference>
<dbReference type="Pfam" id="PF08235">
    <property type="entry name" value="LNS2"/>
    <property type="match status" value="1"/>
</dbReference>
<name>H3GJ00_PHYRM</name>
<feature type="region of interest" description="Disordered" evidence="1">
    <location>
        <begin position="1"/>
        <end position="21"/>
    </location>
</feature>
<dbReference type="OMA" id="WTSEVRR"/>
<evidence type="ECO:0000256" key="1">
    <source>
        <dbReference type="SAM" id="MobiDB-lite"/>
    </source>
</evidence>
<protein>
    <recommendedName>
        <fullName evidence="2">LNS2/PITP domain-containing protein</fullName>
    </recommendedName>
</protein>
<dbReference type="Proteomes" id="UP000005238">
    <property type="component" value="Unassembled WGS sequence"/>
</dbReference>
<reference evidence="3" key="2">
    <citation type="submission" date="2015-06" db="UniProtKB">
        <authorList>
            <consortium name="EnsemblProtists"/>
        </authorList>
    </citation>
    <scope>IDENTIFICATION</scope>
    <source>
        <strain evidence="3">Pr102</strain>
    </source>
</reference>
<dbReference type="eggNOG" id="KOG2116">
    <property type="taxonomic scope" value="Eukaryota"/>
</dbReference>
<dbReference type="VEuPathDB" id="FungiDB:KRP22_5354"/>
<dbReference type="PANTHER" id="PTHR37066:SF1">
    <property type="entry name" value="LNS2_PITP DOMAIN-CONTAINING PROTEIN"/>
    <property type="match status" value="1"/>
</dbReference>
<dbReference type="VEuPathDB" id="FungiDB:KRP22_5355"/>
<dbReference type="VEuPathDB" id="FungiDB:KRP23_5976"/>
<sequence length="870" mass="96443">MDSTVHATPSLPPPMKAASTSDMDDHEAMSLFGGPAITAPPPAPVKSVSTGAIADDHGSYDLFGCSVPMATPVTKEAAPMASTAPVEDGGVGEVREPLSPANYELFPALASTEKLQDTGTTEGDSELFPSSRGLSGSSSSSSSATSTMSGGGSFRGEPPRANSNALQVVSSGDQQSSPPTYKMAGNAVDIVAVKNMDGQYLTTSWHVSFSWSRFRSSYVTGVGDMVRILVNGKELPTKMELQERGRCVFITGGIMIPPGDLLFADLSDDHPNHVRFEHFQKYTNTVRYVDAKLHLWGPNESVVVVDLDGTLTISDVEGHIRTLRLGQYDFLHAGACDFFTKLHELGMRIVYLTARPLDWASASRTHLENAVQNSCPLPPGVLITNSTGLTGALFTEVVNKTPHVFKIQVLNELQLTLIHAGRVIEQPVFVAGFGNRPTDIVAYEEVGMDPSLIFMLDPYSNLKAVTDPRLYESYNDPNALLWMLPKLKHRVPIEKVGRIDDYTVRELVLAEDREQLRMAEMQARRLQQEEFERARQEADQARYAASNVLRASSRSLSRKSIATMSSVRLLSRAPWALKAPAQCRQVNSRSAAQHQRQYELLVPGLQAFRRRNGHCAVPLRFTIPSSHDADAPQWPQEVQGMKLGTAISRFLKACASAKKPSRRRALDHVKSQLLAVLGLANIEDWKRFLWEEVTVPAMQTYSTEYGDLLVPVSFTVPHGDGSWPVSTWGYKLGYWVSELRRSKDKLLQYQLEDLEALEFSWNAREARWNRFFIPAMQRYQELHGSAQVPQSFVVPSDDPEWAAELRGYRLGQKVNNLRCGDPLGTGPNAEEWQDVELIYKNWMLLETLHEVEGSGVLDEEVLSDQDKPEK</sequence>
<proteinExistence type="predicted"/>
<evidence type="ECO:0000313" key="3">
    <source>
        <dbReference type="EnsemblProtists" id="Phyra76085"/>
    </source>
</evidence>